<protein>
    <submittedName>
        <fullName evidence="2">Alpha-E domain-containing protein</fullName>
    </submittedName>
</protein>
<evidence type="ECO:0000313" key="2">
    <source>
        <dbReference type="EMBL" id="MEQ4482118.1"/>
    </source>
</evidence>
<proteinExistence type="predicted"/>
<name>A0ABV1KPZ6_9BACL</name>
<accession>A0ABV1KPZ6</accession>
<feature type="domain" description="DUF403" evidence="1">
    <location>
        <begin position="1"/>
        <end position="309"/>
    </location>
</feature>
<dbReference type="PANTHER" id="PTHR34595:SF7">
    <property type="entry name" value="SLL1039 PROTEIN"/>
    <property type="match status" value="1"/>
</dbReference>
<gene>
    <name evidence="2" type="ORF">QJS35_06885</name>
</gene>
<dbReference type="InterPro" id="IPR007296">
    <property type="entry name" value="DUF403"/>
</dbReference>
<keyword evidence="3" id="KW-1185">Reference proteome</keyword>
<dbReference type="EMBL" id="JASKHM010000003">
    <property type="protein sequence ID" value="MEQ4482118.1"/>
    <property type="molecule type" value="Genomic_DNA"/>
</dbReference>
<dbReference type="PANTHER" id="PTHR34595">
    <property type="entry name" value="BLR5612 PROTEIN"/>
    <property type="match status" value="1"/>
</dbReference>
<dbReference type="Proteomes" id="UP001493487">
    <property type="component" value="Unassembled WGS sequence"/>
</dbReference>
<evidence type="ECO:0000259" key="1">
    <source>
        <dbReference type="Pfam" id="PF04168"/>
    </source>
</evidence>
<organism evidence="2 3">
    <name type="scientific">Cohnella silvisoli</name>
    <dbReference type="NCBI Taxonomy" id="2873699"/>
    <lineage>
        <taxon>Bacteria</taxon>
        <taxon>Bacillati</taxon>
        <taxon>Bacillota</taxon>
        <taxon>Bacilli</taxon>
        <taxon>Bacillales</taxon>
        <taxon>Paenibacillaceae</taxon>
        <taxon>Cohnella</taxon>
    </lineage>
</organism>
<sequence length="317" mass="36634">MLDRIAESLFWIGRYTERAENHARLLDVYYHLREEGSGEAEAVWKRIAEAIGDCKLYEERHDAYREHDVLYFLTLDLTQDNSILSCVAQARDNLKKIREQLPSELWNLLNGFYLWLKGVQLEEVMQQSPHRFFQRVKEGLAAFQGTAVSISLRDESWHMLESGRYLERSENVVRLLQSVSNIAPEKRKASYAYTMAVLKSVGGYEAFRRLDLEELSLEEISRFLVLQETFPRSVHFALATFEQHLKAMRGQSDRSSSGLERMIRLAGKARSELGWLDRNDITMETLTAVLQQLLHTNRQLGEAVAKTFFSPGQEVIA</sequence>
<reference evidence="2 3" key="1">
    <citation type="journal article" date="2023" name="Genome Announc.">
        <title>Pan-Genome Analyses of the Genus Cohnella and Proposal of the Novel Species Cohnella silvisoli sp. nov., Isolated from Forest Soil.</title>
        <authorList>
            <person name="Wang C."/>
            <person name="Mao L."/>
            <person name="Bao G."/>
            <person name="Zhu H."/>
        </authorList>
    </citation>
    <scope>NUCLEOTIDE SEQUENCE [LARGE SCALE GENOMIC DNA]</scope>
    <source>
        <strain evidence="2 3">NL03-T5-1</strain>
    </source>
</reference>
<evidence type="ECO:0000313" key="3">
    <source>
        <dbReference type="Proteomes" id="UP001493487"/>
    </source>
</evidence>
<dbReference type="RefSeq" id="WP_232185214.1">
    <property type="nucleotide sequence ID" value="NZ_JAIOAP010000004.1"/>
</dbReference>
<dbReference type="Pfam" id="PF04168">
    <property type="entry name" value="Alpha-E"/>
    <property type="match status" value="1"/>
</dbReference>
<dbReference type="InterPro" id="IPR051680">
    <property type="entry name" value="ATP-dep_Glu-Cys_Ligase-2"/>
</dbReference>
<comment type="caution">
    <text evidence="2">The sequence shown here is derived from an EMBL/GenBank/DDBJ whole genome shotgun (WGS) entry which is preliminary data.</text>
</comment>